<evidence type="ECO:0000256" key="3">
    <source>
        <dbReference type="ARBA" id="ARBA00022741"/>
    </source>
</evidence>
<dbReference type="InterPro" id="IPR012541">
    <property type="entry name" value="DBP10_C"/>
</dbReference>
<evidence type="ECO:0000259" key="11">
    <source>
        <dbReference type="PROSITE" id="PS51192"/>
    </source>
</evidence>
<sequence length="894" mass="96745">MPALAEDKADADGFPTGTNTVEFGFEDGPATGGRRLKAAKQAKKAKPGSFETMGLGPMTMKGVKRKGYRLPTPIQRRAIPLVMAGQDLVGMARTGSGKTAAFVIPLIERLKEHSPKAGARAVILAPTRELALQTHKVVAELGRYTSLRTAVLVGGDSMEAQFAELTTNPDIIVATPGRLLHHLEEVEGLSLKTTQVCILDEADRLFELGLFEQVRQLLAGMGEGRQTLLFSATLPGALAEFARVGLKDPALVRLDTETRISPDLRLAFFTLRAEDKLAGLVWLLREVIPAGQPTLIFVATRHHVELLQTLLAQEELDAACVYGTMDQTARNTAVSRFRAGKVSVLVVTDVAARGIDIPLLDNVVHFDFPAKPKLFVHRSGRAARMGRSGTSYALLTRDEMPYLLDLHLYLSRPLQPAPVQPIHQAAAAAAALPNDISMFGTIPQVALDGIAERIRQLLIEDATLAGLSKSATNAFRLYKRTRPAASAESLARTRLQAPEGVHPLLAAAIPASALAGLEAQAGVADITAALRNYRPSQTVLEAEVAAPRRGTGAGTSAGPLPAANDSRDNVMRLKRKRHDGAILATHRHDAAALDPFSTDQADVHPIMAAAMPSSEPHSSKKSRKRAADATDGFETASSQFQDSKAAASQAARLGEDIGGNEGKFRDQDFYIGYSRPDQHAEAGLALEAPKSNALAQMAGAVLDLTAEDADGMLEQRKRYHWDKRKKAYVQLQPGEDIDVAGRRGRSESGAKQQAGKKKKEGSTGSFQRWAKANRVRLPAAGEHEGAAGFADNKHLKERFKRGGRGWQNPGKAKEERKGIRSELKRPEQVRKARKDDEKRKARQQGRGRQERDGEQQGAGKFTKPSGRVGKKGPVKIKGRQQKSFKPSKSHGKRQ</sequence>
<comment type="caution">
    <text evidence="14">The sequence shown here is derived from an EMBL/GenBank/DDBJ whole genome shotgun (WGS) entry which is preliminary data.</text>
</comment>
<dbReference type="SUPFAM" id="SSF52540">
    <property type="entry name" value="P-loop containing nucleoside triphosphate hydrolases"/>
    <property type="match status" value="1"/>
</dbReference>
<comment type="similarity">
    <text evidence="1">Belongs to the DEAD box helicase family. DDX54/DBP10 subfamily.</text>
</comment>
<keyword evidence="4" id="KW-0378">Hydrolase</keyword>
<dbReference type="InterPro" id="IPR027417">
    <property type="entry name" value="P-loop_NTPase"/>
</dbReference>
<feature type="compositionally biased region" description="Basic and acidic residues" evidence="10">
    <location>
        <begin position="739"/>
        <end position="748"/>
    </location>
</feature>
<dbReference type="PROSITE" id="PS00039">
    <property type="entry name" value="DEAD_ATP_HELICASE"/>
    <property type="match status" value="1"/>
</dbReference>
<feature type="short sequence motif" description="Q motif" evidence="9">
    <location>
        <begin position="48"/>
        <end position="76"/>
    </location>
</feature>
<dbReference type="GO" id="GO:0003724">
    <property type="term" value="F:RNA helicase activity"/>
    <property type="evidence" value="ECO:0007669"/>
    <property type="project" value="UniProtKB-EC"/>
</dbReference>
<evidence type="ECO:0000259" key="12">
    <source>
        <dbReference type="PROSITE" id="PS51194"/>
    </source>
</evidence>
<evidence type="ECO:0000256" key="6">
    <source>
        <dbReference type="ARBA" id="ARBA00022840"/>
    </source>
</evidence>
<dbReference type="InterPro" id="IPR050079">
    <property type="entry name" value="DEAD_box_RNA_helicase"/>
</dbReference>
<dbReference type="InterPro" id="IPR001650">
    <property type="entry name" value="Helicase_C-like"/>
</dbReference>
<dbReference type="InterPro" id="IPR014014">
    <property type="entry name" value="RNA_helicase_DEAD_Q_motif"/>
</dbReference>
<comment type="catalytic activity">
    <reaction evidence="8">
        <text>ATP + H2O = ADP + phosphate + H(+)</text>
        <dbReference type="Rhea" id="RHEA:13065"/>
        <dbReference type="ChEBI" id="CHEBI:15377"/>
        <dbReference type="ChEBI" id="CHEBI:15378"/>
        <dbReference type="ChEBI" id="CHEBI:30616"/>
        <dbReference type="ChEBI" id="CHEBI:43474"/>
        <dbReference type="ChEBI" id="CHEBI:456216"/>
        <dbReference type="EC" id="3.6.4.13"/>
    </reaction>
</comment>
<keyword evidence="7" id="KW-0694">RNA-binding</keyword>
<dbReference type="InterPro" id="IPR011545">
    <property type="entry name" value="DEAD/DEAH_box_helicase_dom"/>
</dbReference>
<evidence type="ECO:0000256" key="2">
    <source>
        <dbReference type="ARBA" id="ARBA00012552"/>
    </source>
</evidence>
<evidence type="ECO:0000256" key="8">
    <source>
        <dbReference type="ARBA" id="ARBA00047984"/>
    </source>
</evidence>
<feature type="domain" description="DEAD-box RNA helicase Q" evidence="13">
    <location>
        <begin position="48"/>
        <end position="76"/>
    </location>
</feature>
<feature type="region of interest" description="Disordered" evidence="10">
    <location>
        <begin position="542"/>
        <end position="567"/>
    </location>
</feature>
<dbReference type="GO" id="GO:0003723">
    <property type="term" value="F:RNA binding"/>
    <property type="evidence" value="ECO:0007669"/>
    <property type="project" value="UniProtKB-KW"/>
</dbReference>
<dbReference type="GO" id="GO:0005730">
    <property type="term" value="C:nucleolus"/>
    <property type="evidence" value="ECO:0007669"/>
    <property type="project" value="UniProtKB-SubCell"/>
</dbReference>
<evidence type="ECO:0000256" key="1">
    <source>
        <dbReference type="ARBA" id="ARBA00010379"/>
    </source>
</evidence>
<feature type="region of interest" description="Disordered" evidence="10">
    <location>
        <begin position="610"/>
        <end position="659"/>
    </location>
</feature>
<dbReference type="GO" id="GO:0005829">
    <property type="term" value="C:cytosol"/>
    <property type="evidence" value="ECO:0007669"/>
    <property type="project" value="TreeGrafter"/>
</dbReference>
<name>A0AAW1RGB6_9CHLO</name>
<evidence type="ECO:0000256" key="4">
    <source>
        <dbReference type="ARBA" id="ARBA00022801"/>
    </source>
</evidence>
<accession>A0AAW1RGB6</accession>
<organism evidence="14 15">
    <name type="scientific">Apatococcus lobatus</name>
    <dbReference type="NCBI Taxonomy" id="904363"/>
    <lineage>
        <taxon>Eukaryota</taxon>
        <taxon>Viridiplantae</taxon>
        <taxon>Chlorophyta</taxon>
        <taxon>core chlorophytes</taxon>
        <taxon>Trebouxiophyceae</taxon>
        <taxon>Chlorellales</taxon>
        <taxon>Chlorellaceae</taxon>
        <taxon>Apatococcus</taxon>
    </lineage>
</organism>
<dbReference type="AlphaFoldDB" id="A0AAW1RGB6"/>
<dbReference type="CDD" id="cd18787">
    <property type="entry name" value="SF2_C_DEAD"/>
    <property type="match status" value="1"/>
</dbReference>
<evidence type="ECO:0000313" key="14">
    <source>
        <dbReference type="EMBL" id="KAK9832346.1"/>
    </source>
</evidence>
<keyword evidence="3" id="KW-0547">Nucleotide-binding</keyword>
<dbReference type="InterPro" id="IPR000629">
    <property type="entry name" value="RNA-helicase_DEAD-box_CS"/>
</dbReference>
<evidence type="ECO:0000256" key="7">
    <source>
        <dbReference type="ARBA" id="ARBA00022884"/>
    </source>
</evidence>
<dbReference type="PROSITE" id="PS51192">
    <property type="entry name" value="HELICASE_ATP_BIND_1"/>
    <property type="match status" value="1"/>
</dbReference>
<feature type="domain" description="Helicase C-terminal" evidence="12">
    <location>
        <begin position="279"/>
        <end position="425"/>
    </location>
</feature>
<keyword evidence="15" id="KW-1185">Reference proteome</keyword>
<feature type="compositionally biased region" description="Basic and acidic residues" evidence="10">
    <location>
        <begin position="811"/>
        <end position="839"/>
    </location>
</feature>
<evidence type="ECO:0000256" key="5">
    <source>
        <dbReference type="ARBA" id="ARBA00022806"/>
    </source>
</evidence>
<dbReference type="GO" id="GO:0016787">
    <property type="term" value="F:hydrolase activity"/>
    <property type="evidence" value="ECO:0007669"/>
    <property type="project" value="UniProtKB-KW"/>
</dbReference>
<dbReference type="Pfam" id="PF00271">
    <property type="entry name" value="Helicase_C"/>
    <property type="match status" value="1"/>
</dbReference>
<gene>
    <name evidence="14" type="ORF">WJX74_007271</name>
</gene>
<dbReference type="EMBL" id="JALJOS010000012">
    <property type="protein sequence ID" value="KAK9832346.1"/>
    <property type="molecule type" value="Genomic_DNA"/>
</dbReference>
<evidence type="ECO:0000256" key="10">
    <source>
        <dbReference type="SAM" id="MobiDB-lite"/>
    </source>
</evidence>
<protein>
    <recommendedName>
        <fullName evidence="2">RNA helicase</fullName>
        <ecNumber evidence="2">3.6.4.13</ecNumber>
    </recommendedName>
</protein>
<dbReference type="PANTHER" id="PTHR47959">
    <property type="entry name" value="ATP-DEPENDENT RNA HELICASE RHLE-RELATED"/>
    <property type="match status" value="1"/>
</dbReference>
<dbReference type="SMART" id="SM00487">
    <property type="entry name" value="DEXDc"/>
    <property type="match status" value="1"/>
</dbReference>
<dbReference type="Gene3D" id="3.40.50.300">
    <property type="entry name" value="P-loop containing nucleotide triphosphate hydrolases"/>
    <property type="match status" value="2"/>
</dbReference>
<dbReference type="PANTHER" id="PTHR47959:SF8">
    <property type="entry name" value="RNA HELICASE"/>
    <property type="match status" value="1"/>
</dbReference>
<dbReference type="SMART" id="SM01123">
    <property type="entry name" value="DBP10CT"/>
    <property type="match status" value="1"/>
</dbReference>
<proteinExistence type="inferred from homology"/>
<dbReference type="EC" id="3.6.4.13" evidence="2"/>
<dbReference type="Pfam" id="PF00270">
    <property type="entry name" value="DEAD"/>
    <property type="match status" value="1"/>
</dbReference>
<feature type="domain" description="Helicase ATP-binding" evidence="11">
    <location>
        <begin position="79"/>
        <end position="252"/>
    </location>
</feature>
<feature type="region of interest" description="Disordered" evidence="10">
    <location>
        <begin position="1"/>
        <end position="33"/>
    </location>
</feature>
<keyword evidence="6" id="KW-0067">ATP-binding</keyword>
<evidence type="ECO:0000259" key="13">
    <source>
        <dbReference type="PROSITE" id="PS51195"/>
    </source>
</evidence>
<reference evidence="14 15" key="1">
    <citation type="journal article" date="2024" name="Nat. Commun.">
        <title>Phylogenomics reveals the evolutionary origins of lichenization in chlorophyte algae.</title>
        <authorList>
            <person name="Puginier C."/>
            <person name="Libourel C."/>
            <person name="Otte J."/>
            <person name="Skaloud P."/>
            <person name="Haon M."/>
            <person name="Grisel S."/>
            <person name="Petersen M."/>
            <person name="Berrin J.G."/>
            <person name="Delaux P.M."/>
            <person name="Dal Grande F."/>
            <person name="Keller J."/>
        </authorList>
    </citation>
    <scope>NUCLEOTIDE SEQUENCE [LARGE SCALE GENOMIC DNA]</scope>
    <source>
        <strain evidence="14 15">SAG 2145</strain>
    </source>
</reference>
<feature type="region of interest" description="Disordered" evidence="10">
    <location>
        <begin position="735"/>
        <end position="894"/>
    </location>
</feature>
<keyword evidence="5" id="KW-0347">Helicase</keyword>
<dbReference type="GO" id="GO:0005524">
    <property type="term" value="F:ATP binding"/>
    <property type="evidence" value="ECO:0007669"/>
    <property type="project" value="UniProtKB-KW"/>
</dbReference>
<feature type="compositionally biased region" description="Basic and acidic residues" evidence="10">
    <location>
        <begin position="1"/>
        <end position="11"/>
    </location>
</feature>
<feature type="compositionally biased region" description="Basic residues" evidence="10">
    <location>
        <begin position="868"/>
        <end position="894"/>
    </location>
</feature>
<dbReference type="SMART" id="SM00490">
    <property type="entry name" value="HELICc"/>
    <property type="match status" value="1"/>
</dbReference>
<dbReference type="PROSITE" id="PS51195">
    <property type="entry name" value="Q_MOTIF"/>
    <property type="match status" value="1"/>
</dbReference>
<evidence type="ECO:0000313" key="15">
    <source>
        <dbReference type="Proteomes" id="UP001438707"/>
    </source>
</evidence>
<dbReference type="PROSITE" id="PS51194">
    <property type="entry name" value="HELICASE_CTER"/>
    <property type="match status" value="1"/>
</dbReference>
<dbReference type="Proteomes" id="UP001438707">
    <property type="component" value="Unassembled WGS sequence"/>
</dbReference>
<dbReference type="InterPro" id="IPR014001">
    <property type="entry name" value="Helicase_ATP-bd"/>
</dbReference>
<evidence type="ECO:0000256" key="9">
    <source>
        <dbReference type="PROSITE-ProRule" id="PRU00552"/>
    </source>
</evidence>